<keyword evidence="3" id="KW-1185">Reference proteome</keyword>
<reference evidence="2" key="1">
    <citation type="submission" date="2022-05" db="EMBL/GenBank/DDBJ databases">
        <title>The Musa troglodytarum L. genome provides insights into the mechanism of non-climacteric behaviour and enrichment of carotenoids.</title>
        <authorList>
            <person name="Wang J."/>
        </authorList>
    </citation>
    <scope>NUCLEOTIDE SEQUENCE</scope>
    <source>
        <tissue evidence="2">Leaf</tissue>
    </source>
</reference>
<dbReference type="EMBL" id="CP097510">
    <property type="protein sequence ID" value="URE40103.1"/>
    <property type="molecule type" value="Genomic_DNA"/>
</dbReference>
<organism evidence="2 3">
    <name type="scientific">Musa troglodytarum</name>
    <name type="common">fe'i banana</name>
    <dbReference type="NCBI Taxonomy" id="320322"/>
    <lineage>
        <taxon>Eukaryota</taxon>
        <taxon>Viridiplantae</taxon>
        <taxon>Streptophyta</taxon>
        <taxon>Embryophyta</taxon>
        <taxon>Tracheophyta</taxon>
        <taxon>Spermatophyta</taxon>
        <taxon>Magnoliopsida</taxon>
        <taxon>Liliopsida</taxon>
        <taxon>Zingiberales</taxon>
        <taxon>Musaceae</taxon>
        <taxon>Musa</taxon>
    </lineage>
</organism>
<name>A0A9E7KZE6_9LILI</name>
<evidence type="ECO:0000256" key="1">
    <source>
        <dbReference type="SAM" id="MobiDB-lite"/>
    </source>
</evidence>
<dbReference type="AlphaFoldDB" id="A0A9E7KZE6"/>
<feature type="compositionally biased region" description="Pro residues" evidence="1">
    <location>
        <begin position="117"/>
        <end position="132"/>
    </location>
</feature>
<accession>A0A9E7KZE6</accession>
<evidence type="ECO:0000313" key="2">
    <source>
        <dbReference type="EMBL" id="URE40103.1"/>
    </source>
</evidence>
<proteinExistence type="predicted"/>
<dbReference type="Proteomes" id="UP001055439">
    <property type="component" value="Chromosome 8"/>
</dbReference>
<feature type="region of interest" description="Disordered" evidence="1">
    <location>
        <begin position="1"/>
        <end position="139"/>
    </location>
</feature>
<evidence type="ECO:0000313" key="3">
    <source>
        <dbReference type="Proteomes" id="UP001055439"/>
    </source>
</evidence>
<feature type="compositionally biased region" description="Basic residues" evidence="1">
    <location>
        <begin position="63"/>
        <end position="76"/>
    </location>
</feature>
<feature type="compositionally biased region" description="Basic and acidic residues" evidence="1">
    <location>
        <begin position="1"/>
        <end position="12"/>
    </location>
</feature>
<gene>
    <name evidence="2" type="ORF">MUK42_06704</name>
</gene>
<protein>
    <submittedName>
        <fullName evidence="2">Uncharacterized protein</fullName>
    </submittedName>
</protein>
<sequence>MHPRYHNCDPPHHPRRLAGAPPHQAPVLPAGRGGAAVQLHRAPQQPALHRHPGDPLLPQPQRPRWHLLRPPRRLRHLQVPADQRRLRPSPAVPGPRRHRRLVPLPLRPRRPGGAVPLRPPHPGRVLRLPPPPRQDRRPYPVEGRLLDLRPLPPLRQLPGLPHLPEREIGIRRHRQVPADVILQRRRLTRSGPGIVAELLHFPPLASLFGLAMACSVSCDPVGGLAV</sequence>